<dbReference type="AlphaFoldDB" id="A0A843VXI7"/>
<gene>
    <name evidence="3" type="ORF">Taro_030308</name>
</gene>
<protein>
    <recommendedName>
        <fullName evidence="2">DYW domain-containing protein</fullName>
    </recommendedName>
</protein>
<evidence type="ECO:0000259" key="2">
    <source>
        <dbReference type="Pfam" id="PF14432"/>
    </source>
</evidence>
<evidence type="ECO:0000313" key="4">
    <source>
        <dbReference type="Proteomes" id="UP000652761"/>
    </source>
</evidence>
<evidence type="ECO:0000313" key="3">
    <source>
        <dbReference type="EMBL" id="MQL97614.1"/>
    </source>
</evidence>
<feature type="compositionally biased region" description="Basic residues" evidence="1">
    <location>
        <begin position="134"/>
        <end position="145"/>
    </location>
</feature>
<dbReference type="EMBL" id="NMUH01002074">
    <property type="protein sequence ID" value="MQL97614.1"/>
    <property type="molecule type" value="Genomic_DNA"/>
</dbReference>
<dbReference type="Pfam" id="PF14432">
    <property type="entry name" value="DYW_deaminase"/>
    <property type="match status" value="1"/>
</dbReference>
<accession>A0A843VXI7</accession>
<evidence type="ECO:0000256" key="1">
    <source>
        <dbReference type="SAM" id="MobiDB-lite"/>
    </source>
</evidence>
<dbReference type="Proteomes" id="UP000652761">
    <property type="component" value="Unassembled WGS sequence"/>
</dbReference>
<organism evidence="3 4">
    <name type="scientific">Colocasia esculenta</name>
    <name type="common">Wild taro</name>
    <name type="synonym">Arum esculentum</name>
    <dbReference type="NCBI Taxonomy" id="4460"/>
    <lineage>
        <taxon>Eukaryota</taxon>
        <taxon>Viridiplantae</taxon>
        <taxon>Streptophyta</taxon>
        <taxon>Embryophyta</taxon>
        <taxon>Tracheophyta</taxon>
        <taxon>Spermatophyta</taxon>
        <taxon>Magnoliopsida</taxon>
        <taxon>Liliopsida</taxon>
        <taxon>Araceae</taxon>
        <taxon>Aroideae</taxon>
        <taxon>Colocasieae</taxon>
        <taxon>Colocasia</taxon>
    </lineage>
</organism>
<dbReference type="InterPro" id="IPR032867">
    <property type="entry name" value="DYW_dom"/>
</dbReference>
<dbReference type="GO" id="GO:0008270">
    <property type="term" value="F:zinc ion binding"/>
    <property type="evidence" value="ECO:0007669"/>
    <property type="project" value="InterPro"/>
</dbReference>
<feature type="region of interest" description="Disordered" evidence="1">
    <location>
        <begin position="122"/>
        <end position="145"/>
    </location>
</feature>
<keyword evidence="4" id="KW-1185">Reference proteome</keyword>
<dbReference type="OrthoDB" id="185373at2759"/>
<sequence length="266" mass="30236">MVSPYESRWFLLFLWNFPRVLDPPIHPSFRARVCIFCTDLVRRQGPWTSSLCLASIDHAADFESAARDRRLVLLDRTVAVLSHLCSNFVADVRHPPPLPSVPPPLLARRRRQPAIVADVLLPPSAEHPPPSLASRRRHTAGHRRSPVAYVRHPPSSAERPAAIAVTKNLRVCEDCHTIIKFISKIVEREIILRDVNIYHTFRDGKCSCGDYWFTLCLGAPPSPSYCGSFHQWFTLYYRAPPSPSYHGFFTKRSLENRLAAMEMGTT</sequence>
<feature type="domain" description="DYW" evidence="2">
    <location>
        <begin position="160"/>
        <end position="212"/>
    </location>
</feature>
<name>A0A843VXI7_COLES</name>
<proteinExistence type="predicted"/>
<reference evidence="3" key="1">
    <citation type="submission" date="2017-07" db="EMBL/GenBank/DDBJ databases">
        <title>Taro Niue Genome Assembly and Annotation.</title>
        <authorList>
            <person name="Atibalentja N."/>
            <person name="Keating K."/>
            <person name="Fields C.J."/>
        </authorList>
    </citation>
    <scope>NUCLEOTIDE SEQUENCE</scope>
    <source>
        <strain evidence="3">Niue_2</strain>
        <tissue evidence="3">Leaf</tissue>
    </source>
</reference>
<comment type="caution">
    <text evidence="3">The sequence shown here is derived from an EMBL/GenBank/DDBJ whole genome shotgun (WGS) entry which is preliminary data.</text>
</comment>